<accession>A0ABV0TMB7</accession>
<dbReference type="EMBL" id="JAHRIQ010038537">
    <property type="protein sequence ID" value="MEQ2234062.1"/>
    <property type="molecule type" value="Genomic_DNA"/>
</dbReference>
<proteinExistence type="predicted"/>
<evidence type="ECO:0000313" key="3">
    <source>
        <dbReference type="Proteomes" id="UP001482620"/>
    </source>
</evidence>
<evidence type="ECO:0000256" key="1">
    <source>
        <dbReference type="SAM" id="MobiDB-lite"/>
    </source>
</evidence>
<comment type="caution">
    <text evidence="2">The sequence shown here is derived from an EMBL/GenBank/DDBJ whole genome shotgun (WGS) entry which is preliminary data.</text>
</comment>
<evidence type="ECO:0000313" key="2">
    <source>
        <dbReference type="EMBL" id="MEQ2234062.1"/>
    </source>
</evidence>
<feature type="region of interest" description="Disordered" evidence="1">
    <location>
        <begin position="102"/>
        <end position="122"/>
    </location>
</feature>
<name>A0ABV0TMB7_9TELE</name>
<organism evidence="2 3">
    <name type="scientific">Ilyodon furcidens</name>
    <name type="common">goldbreast splitfin</name>
    <dbReference type="NCBI Taxonomy" id="33524"/>
    <lineage>
        <taxon>Eukaryota</taxon>
        <taxon>Metazoa</taxon>
        <taxon>Chordata</taxon>
        <taxon>Craniata</taxon>
        <taxon>Vertebrata</taxon>
        <taxon>Euteleostomi</taxon>
        <taxon>Actinopterygii</taxon>
        <taxon>Neopterygii</taxon>
        <taxon>Teleostei</taxon>
        <taxon>Neoteleostei</taxon>
        <taxon>Acanthomorphata</taxon>
        <taxon>Ovalentaria</taxon>
        <taxon>Atherinomorphae</taxon>
        <taxon>Cyprinodontiformes</taxon>
        <taxon>Goodeidae</taxon>
        <taxon>Ilyodon</taxon>
    </lineage>
</organism>
<gene>
    <name evidence="2" type="ORF">ILYODFUR_028087</name>
</gene>
<protein>
    <submittedName>
        <fullName evidence="2">Uncharacterized protein</fullName>
    </submittedName>
</protein>
<feature type="compositionally biased region" description="Polar residues" evidence="1">
    <location>
        <begin position="108"/>
        <end position="118"/>
    </location>
</feature>
<sequence>MYSYLLPFVYLGSGRGGSTDKIHWSPNQTPSSHWLYLEILSMKVMNRTGDKGPPCHSPTCTGNSSDLMSTICTKLLLHLYLDQMPRNKGPQTPYSWNALTGHHKGHSQIPSPGSQSTCGPVGQTPMNPQAPCQRCRAGPLFHDRDENHTAPSETEV</sequence>
<dbReference type="Proteomes" id="UP001482620">
    <property type="component" value="Unassembled WGS sequence"/>
</dbReference>
<reference evidence="2 3" key="1">
    <citation type="submission" date="2021-06" db="EMBL/GenBank/DDBJ databases">
        <authorList>
            <person name="Palmer J.M."/>
        </authorList>
    </citation>
    <scope>NUCLEOTIDE SEQUENCE [LARGE SCALE GENOMIC DNA]</scope>
    <source>
        <strain evidence="3">if_2019</strain>
        <tissue evidence="2">Muscle</tissue>
    </source>
</reference>
<keyword evidence="3" id="KW-1185">Reference proteome</keyword>